<dbReference type="Pfam" id="PF12728">
    <property type="entry name" value="HTH_17"/>
    <property type="match status" value="1"/>
</dbReference>
<dbReference type="SUPFAM" id="SSF48256">
    <property type="entry name" value="Citrate synthase"/>
    <property type="match status" value="1"/>
</dbReference>
<dbReference type="Proteomes" id="UP001141992">
    <property type="component" value="Unassembled WGS sequence"/>
</dbReference>
<proteinExistence type="inferred from homology"/>
<dbReference type="GO" id="GO:0006099">
    <property type="term" value="P:tricarboxylic acid cycle"/>
    <property type="evidence" value="ECO:0007669"/>
    <property type="project" value="TreeGrafter"/>
</dbReference>
<name>A0A9X3R626_ALCXX</name>
<dbReference type="PANTHER" id="PTHR11739:SF4">
    <property type="entry name" value="CITRATE SYNTHASE, PEROXISOMAL"/>
    <property type="match status" value="1"/>
</dbReference>
<dbReference type="InterPro" id="IPR016142">
    <property type="entry name" value="Citrate_synth-like_lrg_a-sub"/>
</dbReference>
<evidence type="ECO:0000313" key="7">
    <source>
        <dbReference type="Proteomes" id="UP001141992"/>
    </source>
</evidence>
<evidence type="ECO:0000259" key="5">
    <source>
        <dbReference type="Pfam" id="PF12728"/>
    </source>
</evidence>
<dbReference type="PANTHER" id="PTHR11739">
    <property type="entry name" value="CITRATE SYNTHASE"/>
    <property type="match status" value="1"/>
</dbReference>
<comment type="similarity">
    <text evidence="2">Belongs to the citrate synthase family.</text>
</comment>
<protein>
    <recommendedName>
        <fullName evidence="3">citrate synthase (unknown stereospecificity)</fullName>
        <ecNumber evidence="3">2.3.3.16</ecNumber>
    </recommendedName>
</protein>
<evidence type="ECO:0000313" key="6">
    <source>
        <dbReference type="EMBL" id="MCZ8403833.1"/>
    </source>
</evidence>
<comment type="caution">
    <text evidence="6">The sequence shown here is derived from an EMBL/GenBank/DDBJ whole genome shotgun (WGS) entry which is preliminary data.</text>
</comment>
<dbReference type="PRINTS" id="PR00143">
    <property type="entry name" value="CITRTSNTHASE"/>
</dbReference>
<evidence type="ECO:0000256" key="1">
    <source>
        <dbReference type="ARBA" id="ARBA00004751"/>
    </source>
</evidence>
<organism evidence="6 7">
    <name type="scientific">Alcaligenes xylosoxydans xylosoxydans</name>
    <name type="common">Achromobacter xylosoxidans</name>
    <dbReference type="NCBI Taxonomy" id="85698"/>
    <lineage>
        <taxon>Bacteria</taxon>
        <taxon>Pseudomonadati</taxon>
        <taxon>Pseudomonadota</taxon>
        <taxon>Betaproteobacteria</taxon>
        <taxon>Burkholderiales</taxon>
        <taxon>Alcaligenaceae</taxon>
        <taxon>Achromobacter</taxon>
    </lineage>
</organism>
<dbReference type="InterPro" id="IPR009061">
    <property type="entry name" value="DNA-bd_dom_put_sf"/>
</dbReference>
<dbReference type="CDD" id="cd06102">
    <property type="entry name" value="citrate_synt_like_2"/>
    <property type="match status" value="1"/>
</dbReference>
<gene>
    <name evidence="6" type="ORF">O9570_20425</name>
</gene>
<comment type="pathway">
    <text evidence="1">Carbohydrate metabolism; tricarboxylic acid cycle; isocitrate from oxaloacetate: step 1/2.</text>
</comment>
<keyword evidence="4" id="KW-0808">Transferase</keyword>
<dbReference type="GO" id="GO:0005829">
    <property type="term" value="C:cytosol"/>
    <property type="evidence" value="ECO:0007669"/>
    <property type="project" value="TreeGrafter"/>
</dbReference>
<dbReference type="Pfam" id="PF00285">
    <property type="entry name" value="Citrate_synt"/>
    <property type="match status" value="1"/>
</dbReference>
<dbReference type="InterPro" id="IPR036969">
    <property type="entry name" value="Citrate_synthase_sf"/>
</dbReference>
<evidence type="ECO:0000256" key="4">
    <source>
        <dbReference type="ARBA" id="ARBA00022679"/>
    </source>
</evidence>
<evidence type="ECO:0000256" key="3">
    <source>
        <dbReference type="ARBA" id="ARBA00012972"/>
    </source>
</evidence>
<sequence length="417" mass="44991">MFDDLIGHTIRVNVDSPNQCMESHISREKKRIPLIGSDEAAKLLGISLRTLYSYVSRGRIGRVIDPVTGNSQYNRAEVEEYARKRDRGRSAGSAARASLSFGLPVMDSQVCAIKAGRPWFRGQDAIAFSATATLEQTAALLWDVDSLPETGRADVAEDAGAGGERFLPRFHQWLLTNMDRLHVREALSRDEQLRHASRILRAGAILAVGDELHGAAIHETMARAWGVPAGAADIIRRALVLHADHELNPSSFALRCVASTMASPYAATLAGCCAASGVKHANFSAVMALTGATLRGEEPAALVAAHVATGQALPGFNHPLYPKGDPRATALLDDLRGIASGRDMARIDGLLHAARSSQGLLPKNDFALAAVTHLLRLPTDACERIFVVSRIVGWNAHALEQYSSPLLIRPRARYVPD</sequence>
<dbReference type="InterPro" id="IPR041657">
    <property type="entry name" value="HTH_17"/>
</dbReference>
<dbReference type="SUPFAM" id="SSF46955">
    <property type="entry name" value="Putative DNA-binding domain"/>
    <property type="match status" value="1"/>
</dbReference>
<dbReference type="GO" id="GO:0036440">
    <property type="term" value="F:citrate synthase activity"/>
    <property type="evidence" value="ECO:0007669"/>
    <property type="project" value="UniProtKB-EC"/>
</dbReference>
<reference evidence="6" key="1">
    <citation type="submission" date="2022-12" db="EMBL/GenBank/DDBJ databases">
        <authorList>
            <person name="Voronina O.L."/>
            <person name="Kunda M.S."/>
            <person name="Ryzhova N."/>
            <person name="Aksenova E.I."/>
        </authorList>
    </citation>
    <scope>NUCLEOTIDE SEQUENCE</scope>
    <source>
        <strain evidence="6">SCCH136:Ach223948</strain>
    </source>
</reference>
<dbReference type="InterPro" id="IPR016143">
    <property type="entry name" value="Citrate_synth-like_sm_a-sub"/>
</dbReference>
<accession>A0A9X3R626</accession>
<dbReference type="RefSeq" id="WP_123767372.1">
    <property type="nucleotide sequence ID" value="NZ_CAXONT010000001.1"/>
</dbReference>
<dbReference type="Gene3D" id="1.10.230.10">
    <property type="entry name" value="Cytochrome P450-Terp, domain 2"/>
    <property type="match status" value="1"/>
</dbReference>
<evidence type="ECO:0000256" key="2">
    <source>
        <dbReference type="ARBA" id="ARBA00010566"/>
    </source>
</evidence>
<dbReference type="EC" id="2.3.3.16" evidence="3"/>
<dbReference type="Gene3D" id="1.10.580.10">
    <property type="entry name" value="Citrate Synthase, domain 1"/>
    <property type="match status" value="1"/>
</dbReference>
<dbReference type="AlphaFoldDB" id="A0A9X3R626"/>
<feature type="domain" description="Helix-turn-helix" evidence="5">
    <location>
        <begin position="37"/>
        <end position="85"/>
    </location>
</feature>
<dbReference type="InterPro" id="IPR002020">
    <property type="entry name" value="Citrate_synthase"/>
</dbReference>
<dbReference type="EMBL" id="JAPZVI010000018">
    <property type="protein sequence ID" value="MCZ8403833.1"/>
    <property type="molecule type" value="Genomic_DNA"/>
</dbReference>
<dbReference type="GO" id="GO:0005975">
    <property type="term" value="P:carbohydrate metabolic process"/>
    <property type="evidence" value="ECO:0007669"/>
    <property type="project" value="TreeGrafter"/>
</dbReference>